<evidence type="ECO:0000259" key="1">
    <source>
        <dbReference type="Pfam" id="PF14846"/>
    </source>
</evidence>
<evidence type="ECO:0000313" key="4">
    <source>
        <dbReference type="RefSeq" id="XP_049312983.1"/>
    </source>
</evidence>
<accession>A0A034WSC3</accession>
<proteinExistence type="predicted"/>
<evidence type="ECO:0000313" key="3">
    <source>
        <dbReference type="Proteomes" id="UP001652620"/>
    </source>
</evidence>
<gene>
    <name evidence="4" type="primary">LOC105229068</name>
</gene>
<dbReference type="AlphaFoldDB" id="A0A034WSC3"/>
<organism evidence="2">
    <name type="scientific">Bactrocera dorsalis</name>
    <name type="common">Oriental fruit fly</name>
    <name type="synonym">Dacus dorsalis</name>
    <dbReference type="NCBI Taxonomy" id="27457"/>
    <lineage>
        <taxon>Eukaryota</taxon>
        <taxon>Metazoa</taxon>
        <taxon>Ecdysozoa</taxon>
        <taxon>Arthropoda</taxon>
        <taxon>Hexapoda</taxon>
        <taxon>Insecta</taxon>
        <taxon>Pterygota</taxon>
        <taxon>Neoptera</taxon>
        <taxon>Endopterygota</taxon>
        <taxon>Diptera</taxon>
        <taxon>Brachycera</taxon>
        <taxon>Muscomorpha</taxon>
        <taxon>Tephritoidea</taxon>
        <taxon>Tephritidae</taxon>
        <taxon>Bactrocera</taxon>
        <taxon>Bactrocera</taxon>
    </lineage>
</organism>
<dbReference type="GeneID" id="105229068"/>
<keyword evidence="3" id="KW-1185">Reference proteome</keyword>
<reference evidence="2" key="1">
    <citation type="journal article" date="2014" name="BMC Genomics">
        <title>Characterizing the developmental transcriptome of the oriental fruit fly, Bactrocera dorsalis (Diptera: Tephritidae) through comparative genomic analysis with Drosophila melanogaster utilizing modENCODE datasets.</title>
        <authorList>
            <person name="Geib S.M."/>
            <person name="Calla B."/>
            <person name="Hall B."/>
            <person name="Hou S."/>
            <person name="Manoukis N.C."/>
        </authorList>
    </citation>
    <scope>NUCLEOTIDE SEQUENCE</scope>
    <source>
        <strain evidence="2">Punador</strain>
    </source>
</reference>
<dbReference type="Proteomes" id="UP001652620">
    <property type="component" value="Chromosome 5"/>
</dbReference>
<dbReference type="EMBL" id="GAKP01001862">
    <property type="protein sequence ID" value="JAC57090.1"/>
    <property type="molecule type" value="Transcribed_RNA"/>
</dbReference>
<feature type="domain" description="DUF4485" evidence="1">
    <location>
        <begin position="7"/>
        <end position="89"/>
    </location>
</feature>
<dbReference type="Pfam" id="PF14846">
    <property type="entry name" value="DUF4485"/>
    <property type="match status" value="1"/>
</dbReference>
<dbReference type="OrthoDB" id="6599871at2759"/>
<dbReference type="KEGG" id="bdr:105229068"/>
<reference evidence="4" key="2">
    <citation type="submission" date="2025-05" db="UniProtKB">
        <authorList>
            <consortium name="RefSeq"/>
        </authorList>
    </citation>
    <scope>IDENTIFICATION</scope>
    <source>
        <tissue evidence="4">Adult</tissue>
    </source>
</reference>
<name>A0A034WSC3_BACDO</name>
<protein>
    <submittedName>
        <fullName evidence="4">Uncharacterized protein LOC105229068</fullName>
    </submittedName>
</protein>
<dbReference type="InterPro" id="IPR027831">
    <property type="entry name" value="DUF4485"/>
</dbReference>
<dbReference type="RefSeq" id="XP_049312983.1">
    <property type="nucleotide sequence ID" value="XM_049457026.1"/>
</dbReference>
<dbReference type="OMA" id="NDFMYYL"/>
<sequence length="145" mass="16927">MAEVDELNKDFECAMKQFEIAHQHLNYREKSIATEWIKKLKKANNSIEDLKLRLDFIDYFINCSKCSIFSTEPFNKVPHPNAPLQKLRNMLPTSHKIRSVDATSDEQRKLYVEEMFDNMADRGAFLSDQPVPLDGTFFLVIINQK</sequence>
<evidence type="ECO:0000313" key="2">
    <source>
        <dbReference type="EMBL" id="JAC57090.1"/>
    </source>
</evidence>